<dbReference type="InterPro" id="IPR016169">
    <property type="entry name" value="FAD-bd_PCMH_sub2"/>
</dbReference>
<dbReference type="Proteomes" id="UP000015423">
    <property type="component" value="Chromosome"/>
</dbReference>
<feature type="domain" description="FAD-binding PCMH-type" evidence="1">
    <location>
        <begin position="1"/>
        <end position="159"/>
    </location>
</feature>
<dbReference type="HOGENOM" id="CLU_101394_0_0_11"/>
<evidence type="ECO:0000313" key="2">
    <source>
        <dbReference type="EMBL" id="AGS67480.1"/>
    </source>
</evidence>
<dbReference type="Gene3D" id="3.30.465.10">
    <property type="match status" value="1"/>
</dbReference>
<accession>S5VGC6</accession>
<dbReference type="KEGG" id="sci:B446_03240"/>
<dbReference type="GO" id="GO:0071949">
    <property type="term" value="F:FAD binding"/>
    <property type="evidence" value="ECO:0007669"/>
    <property type="project" value="InterPro"/>
</dbReference>
<dbReference type="PROSITE" id="PS51387">
    <property type="entry name" value="FAD_PCMH"/>
    <property type="match status" value="1"/>
</dbReference>
<dbReference type="AlphaFoldDB" id="S5VGC6"/>
<dbReference type="RefSeq" id="WP_020937964.1">
    <property type="nucleotide sequence ID" value="NC_021985.1"/>
</dbReference>
<evidence type="ECO:0000259" key="1">
    <source>
        <dbReference type="PROSITE" id="PS51387"/>
    </source>
</evidence>
<evidence type="ECO:0000313" key="3">
    <source>
        <dbReference type="Proteomes" id="UP000015423"/>
    </source>
</evidence>
<dbReference type="STRING" id="1214242.B446_03240"/>
<reference evidence="3" key="1">
    <citation type="submission" date="2012-10" db="EMBL/GenBank/DDBJ databases">
        <title>The complete genome sequence of Streptomyces collinus Tu 365.</title>
        <authorList>
            <person name="Ruckert C."/>
            <person name="Szczepanowski R."/>
            <person name="Goesmann A."/>
            <person name="Pross E.K."/>
            <person name="Musiol E.M."/>
            <person name="Blin K."/>
            <person name="Wohlleben W."/>
            <person name="Puhler A."/>
            <person name="Weber T."/>
            <person name="Kalinowski J."/>
        </authorList>
    </citation>
    <scope>NUCLEOTIDE SEQUENCE [LARGE SCALE GENOMIC DNA]</scope>
    <source>
        <strain evidence="3">DSM 40733 / Tue 365</strain>
    </source>
</reference>
<dbReference type="InterPro" id="IPR002346">
    <property type="entry name" value="Mopterin_DH_FAD-bd"/>
</dbReference>
<reference evidence="2 3" key="2">
    <citation type="journal article" date="2013" name="J. Biotechnol.">
        <title>Complete genome sequence of the kirromycin producer Streptomyces collinus Tu 365 consisting of a linear chromosome and two linear plasmids.</title>
        <authorList>
            <person name="Ruckert C."/>
            <person name="Szczepanowski R."/>
            <person name="Albersmeier A."/>
            <person name="Goesmann A."/>
            <person name="Iftime D."/>
            <person name="Musiol E.M."/>
            <person name="Blin K."/>
            <person name="Wohlleben W."/>
            <person name="Puhler A."/>
            <person name="Kalinowski J."/>
            <person name="Weber T."/>
        </authorList>
    </citation>
    <scope>NUCLEOTIDE SEQUENCE [LARGE SCALE GENOMIC DNA]</scope>
    <source>
        <strain evidence="3">DSM 40733 / Tue 365</strain>
    </source>
</reference>
<dbReference type="EMBL" id="CP006259">
    <property type="protein sequence ID" value="AGS67480.1"/>
    <property type="molecule type" value="Genomic_DNA"/>
</dbReference>
<keyword evidence="3" id="KW-1185">Reference proteome</keyword>
<dbReference type="InterPro" id="IPR016166">
    <property type="entry name" value="FAD-bd_PCMH"/>
</dbReference>
<organism evidence="2 3">
    <name type="scientific">Streptomyces collinus (strain DSM 40733 / Tue 365)</name>
    <dbReference type="NCBI Taxonomy" id="1214242"/>
    <lineage>
        <taxon>Bacteria</taxon>
        <taxon>Bacillati</taxon>
        <taxon>Actinomycetota</taxon>
        <taxon>Actinomycetes</taxon>
        <taxon>Kitasatosporales</taxon>
        <taxon>Streptomycetaceae</taxon>
        <taxon>Streptomyces</taxon>
    </lineage>
</organism>
<dbReference type="eggNOG" id="ENOG502ZKHT">
    <property type="taxonomic scope" value="Bacteria"/>
</dbReference>
<dbReference type="Pfam" id="PF00941">
    <property type="entry name" value="FAD_binding_5"/>
    <property type="match status" value="1"/>
</dbReference>
<dbReference type="GO" id="GO:0016491">
    <property type="term" value="F:oxidoreductase activity"/>
    <property type="evidence" value="ECO:0007669"/>
    <property type="project" value="InterPro"/>
</dbReference>
<dbReference type="SUPFAM" id="SSF56176">
    <property type="entry name" value="FAD-binding/transporter-associated domain-like"/>
    <property type="match status" value="1"/>
</dbReference>
<dbReference type="InterPro" id="IPR036318">
    <property type="entry name" value="FAD-bd_PCMH-like_sf"/>
</dbReference>
<protein>
    <recommendedName>
        <fullName evidence="1">FAD-binding PCMH-type domain-containing protein</fullName>
    </recommendedName>
</protein>
<gene>
    <name evidence="2" type="ORF">B446_03240</name>
</gene>
<proteinExistence type="predicted"/>
<name>S5VGC6_STRC3</name>
<dbReference type="PATRIC" id="fig|1214242.5.peg.667"/>
<sequence>MLLRLPTTVSEARECLAEGAVPIGGATLLWAEWQRDGFPTLAMSLRGVPEANALGRGTLGAAVVLHRIDDRVPDVLRLAAASVGTGAVRRTATVGGNLVGSTLRCLLPAALVLEARASVLGPDGVRETELSEVTAKRPLLLGLRWREPVASAYRKLPADPGGRPPRTVSVALHADTSGRRLRVAVRDGYEVIDGDAPYGDAPGTAPRTLRGTGLRALPEAAWDAVDEQVEAVLRAADDG</sequence>